<dbReference type="SMART" id="SM00450">
    <property type="entry name" value="RHOD"/>
    <property type="match status" value="1"/>
</dbReference>
<dbReference type="SUPFAM" id="SSF52821">
    <property type="entry name" value="Rhodanese/Cell cycle control phosphatase"/>
    <property type="match status" value="1"/>
</dbReference>
<gene>
    <name evidence="2" type="ORF">VZ95_11035</name>
</gene>
<feature type="domain" description="Rhodanese" evidence="1">
    <location>
        <begin position="20"/>
        <end position="120"/>
    </location>
</feature>
<organism evidence="2 3">
    <name type="scientific">Elstera litoralis</name>
    <dbReference type="NCBI Taxonomy" id="552518"/>
    <lineage>
        <taxon>Bacteria</taxon>
        <taxon>Pseudomonadati</taxon>
        <taxon>Pseudomonadota</taxon>
        <taxon>Alphaproteobacteria</taxon>
        <taxon>Rhodospirillales</taxon>
        <taxon>Rhodospirillaceae</taxon>
        <taxon>Elstera</taxon>
    </lineage>
</organism>
<dbReference type="OrthoDB" id="9815890at2"/>
<dbReference type="EMBL" id="LAJY01000269">
    <property type="protein sequence ID" value="KJV09512.1"/>
    <property type="molecule type" value="Genomic_DNA"/>
</dbReference>
<dbReference type="AlphaFoldDB" id="A0A0F3IS96"/>
<evidence type="ECO:0000313" key="3">
    <source>
        <dbReference type="Proteomes" id="UP000033774"/>
    </source>
</evidence>
<dbReference type="InterPro" id="IPR044240">
    <property type="entry name" value="STR4-like"/>
</dbReference>
<dbReference type="RefSeq" id="WP_045775885.1">
    <property type="nucleotide sequence ID" value="NZ_LAJY01000269.1"/>
</dbReference>
<evidence type="ECO:0000313" key="2">
    <source>
        <dbReference type="EMBL" id="KJV09512.1"/>
    </source>
</evidence>
<proteinExistence type="predicted"/>
<dbReference type="Pfam" id="PF00581">
    <property type="entry name" value="Rhodanese"/>
    <property type="match status" value="1"/>
</dbReference>
<dbReference type="InterPro" id="IPR036873">
    <property type="entry name" value="Rhodanese-like_dom_sf"/>
</dbReference>
<dbReference type="PANTHER" id="PTHR47377">
    <property type="entry name" value="RHODANESE-LIKE DOMAIN-CONTAINING PROTEIN 4, CHLOROPLASTIC"/>
    <property type="match status" value="1"/>
</dbReference>
<dbReference type="Proteomes" id="UP000033774">
    <property type="component" value="Unassembled WGS sequence"/>
</dbReference>
<dbReference type="GO" id="GO:0016740">
    <property type="term" value="F:transferase activity"/>
    <property type="evidence" value="ECO:0007669"/>
    <property type="project" value="UniProtKB-KW"/>
</dbReference>
<name>A0A0F3IS96_9PROT</name>
<dbReference type="Gene3D" id="3.40.250.10">
    <property type="entry name" value="Rhodanese-like domain"/>
    <property type="match status" value="1"/>
</dbReference>
<dbReference type="PANTHER" id="PTHR47377:SF1">
    <property type="entry name" value="RHODANESE-LIKE DOMAIN-CONTAINING PROTEIN 4, CHLOROPLASTIC"/>
    <property type="match status" value="1"/>
</dbReference>
<keyword evidence="3" id="KW-1185">Reference proteome</keyword>
<protein>
    <submittedName>
        <fullName evidence="2">Sulfurtransferase</fullName>
    </submittedName>
</protein>
<dbReference type="CDD" id="cd01522">
    <property type="entry name" value="RHOD_1"/>
    <property type="match status" value="1"/>
</dbReference>
<comment type="caution">
    <text evidence="2">The sequence shown here is derived from an EMBL/GenBank/DDBJ whole genome shotgun (WGS) entry which is preliminary data.</text>
</comment>
<sequence length="140" mass="15049">MMSDYAGDVSPKETWAALKNDPAAILIDVRTPAEWAYVGLPDVASLGKLVLTVAWQTWPEGQQNPAFLAEAREQGLKPGQPVYLLCRSGVRSLAAAKALTEAGYGPCYNIAGGFEGPLDPTRHRGTLAGWKVEGLPWRQG</sequence>
<dbReference type="InterPro" id="IPR001763">
    <property type="entry name" value="Rhodanese-like_dom"/>
</dbReference>
<keyword evidence="2" id="KW-0808">Transferase</keyword>
<dbReference type="PROSITE" id="PS50206">
    <property type="entry name" value="RHODANESE_3"/>
    <property type="match status" value="1"/>
</dbReference>
<reference evidence="2" key="1">
    <citation type="submission" date="2015-03" db="EMBL/GenBank/DDBJ databases">
        <title>Draft genome sequence of Elstera litoralis.</title>
        <authorList>
            <person name="Rahalkar M.C."/>
            <person name="Dhakephalkar P.K."/>
            <person name="Pore S.D."/>
            <person name="Arora P."/>
            <person name="Kapse N.G."/>
            <person name="Pandit P.S."/>
        </authorList>
    </citation>
    <scope>NUCLEOTIDE SEQUENCE [LARGE SCALE GENOMIC DNA]</scope>
    <source>
        <strain evidence="2">Dia-1</strain>
    </source>
</reference>
<accession>A0A0F3IS96</accession>
<evidence type="ECO:0000259" key="1">
    <source>
        <dbReference type="PROSITE" id="PS50206"/>
    </source>
</evidence>